<gene>
    <name evidence="3" type="ORF">ACFQS1_08470</name>
</gene>
<dbReference type="Proteomes" id="UP001596548">
    <property type="component" value="Unassembled WGS sequence"/>
</dbReference>
<protein>
    <submittedName>
        <fullName evidence="3">DUF5667 domain-containing protein</fullName>
    </submittedName>
</protein>
<evidence type="ECO:0000313" key="4">
    <source>
        <dbReference type="Proteomes" id="UP001596548"/>
    </source>
</evidence>
<sequence length="414" mass="42138">MSFDFLDRRRAERFAEYLDGPSGGRRPSHGQPDESLAELVAVAAAVTAAKPEIQVDSEFRDGLRAMLVATVERDGIGSDLASATSTTMAPAGAGYSTPSWGAGDRAPAGSGSGMPPADADGRRGLRGLLLGGGGRRTRARGAIVIGVAAGALAVSGISAASENASPGDALYGVKRSTERAQLAMAGSDVSRGQLSLDFARTRLAEAAAMPGDATDFAGVLDDMDASTRRGVRLLDTSAVARRDIKPLATVDDFADRQRRTLAPVLGRLSPANQERAAASLALLDAVTRRTGDLRSGLSCPTVQPAGADTLGPKLRECATTTQGADTSTRPSGSNGKATTRDPRDAKVKPERAGPSAKPSTTTDVADPDAPAQSPAPALPLGGTPLVSPSPDAGTGTDDDGDTVGGLLGELFGFH</sequence>
<reference evidence="4" key="1">
    <citation type="journal article" date="2019" name="Int. J. Syst. Evol. Microbiol.">
        <title>The Global Catalogue of Microorganisms (GCM) 10K type strain sequencing project: providing services to taxonomists for standard genome sequencing and annotation.</title>
        <authorList>
            <consortium name="The Broad Institute Genomics Platform"/>
            <consortium name="The Broad Institute Genome Sequencing Center for Infectious Disease"/>
            <person name="Wu L."/>
            <person name="Ma J."/>
        </authorList>
    </citation>
    <scope>NUCLEOTIDE SEQUENCE [LARGE SCALE GENOMIC DNA]</scope>
    <source>
        <strain evidence="4">XZYJT-10</strain>
    </source>
</reference>
<feature type="compositionally biased region" description="Low complexity" evidence="1">
    <location>
        <begin position="367"/>
        <end position="395"/>
    </location>
</feature>
<accession>A0ABW2HR65</accession>
<evidence type="ECO:0000256" key="1">
    <source>
        <dbReference type="SAM" id="MobiDB-lite"/>
    </source>
</evidence>
<feature type="region of interest" description="Disordered" evidence="1">
    <location>
        <begin position="292"/>
        <end position="414"/>
    </location>
</feature>
<evidence type="ECO:0000313" key="3">
    <source>
        <dbReference type="EMBL" id="MFC7274010.1"/>
    </source>
</evidence>
<proteinExistence type="predicted"/>
<feature type="region of interest" description="Disordered" evidence="1">
    <location>
        <begin position="82"/>
        <end position="120"/>
    </location>
</feature>
<dbReference type="Pfam" id="PF18915">
    <property type="entry name" value="DUF5667"/>
    <property type="match status" value="1"/>
</dbReference>
<dbReference type="RefSeq" id="WP_378965640.1">
    <property type="nucleotide sequence ID" value="NZ_JBHTBJ010000004.1"/>
</dbReference>
<dbReference type="InterPro" id="IPR043725">
    <property type="entry name" value="DUF5667"/>
</dbReference>
<keyword evidence="4" id="KW-1185">Reference proteome</keyword>
<feature type="compositionally biased region" description="Polar residues" evidence="1">
    <location>
        <begin position="318"/>
        <end position="337"/>
    </location>
</feature>
<comment type="caution">
    <text evidence="3">The sequence shown here is derived from an EMBL/GenBank/DDBJ whole genome shotgun (WGS) entry which is preliminary data.</text>
</comment>
<evidence type="ECO:0000259" key="2">
    <source>
        <dbReference type="Pfam" id="PF18915"/>
    </source>
</evidence>
<feature type="domain" description="DUF5667" evidence="2">
    <location>
        <begin position="164"/>
        <end position="210"/>
    </location>
</feature>
<organism evidence="3 4">
    <name type="scientific">Paractinoplanes rhizophilus</name>
    <dbReference type="NCBI Taxonomy" id="1416877"/>
    <lineage>
        <taxon>Bacteria</taxon>
        <taxon>Bacillati</taxon>
        <taxon>Actinomycetota</taxon>
        <taxon>Actinomycetes</taxon>
        <taxon>Micromonosporales</taxon>
        <taxon>Micromonosporaceae</taxon>
        <taxon>Paractinoplanes</taxon>
    </lineage>
</organism>
<feature type="compositionally biased region" description="Basic and acidic residues" evidence="1">
    <location>
        <begin position="338"/>
        <end position="351"/>
    </location>
</feature>
<name>A0ABW2HR65_9ACTN</name>
<dbReference type="EMBL" id="JBHTBJ010000004">
    <property type="protein sequence ID" value="MFC7274010.1"/>
    <property type="molecule type" value="Genomic_DNA"/>
</dbReference>